<dbReference type="SMR" id="A0A1D8PPD9"/>
<name>A0A1D8PPD9_CANAL</name>
<dbReference type="GeneID" id="3647135"/>
<dbReference type="CGD" id="CAL0000198148">
    <property type="gene designation" value="orf19.11672"/>
</dbReference>
<keyword evidence="1" id="KW-0862">Zinc</keyword>
<dbReference type="GO" id="GO:0008270">
    <property type="term" value="F:zinc ion binding"/>
    <property type="evidence" value="ECO:0007669"/>
    <property type="project" value="UniProtKB-KW"/>
</dbReference>
<evidence type="ECO:0000259" key="2">
    <source>
        <dbReference type="PROSITE" id="PS50157"/>
    </source>
</evidence>
<dbReference type="EMBL" id="CP017628">
    <property type="protein sequence ID" value="AOW30009.1"/>
    <property type="molecule type" value="Genomic_DNA"/>
</dbReference>
<reference evidence="4 5" key="2">
    <citation type="journal article" date="2007" name="Genome Biol.">
        <title>Assembly of the Candida albicans genome into sixteen supercontigs aligned on the eight chromosomes.</title>
        <authorList>
            <person name="van het Hoog M."/>
            <person name="Rast T.J."/>
            <person name="Martchenko M."/>
            <person name="Grindle S."/>
            <person name="Dignard D."/>
            <person name="Hogues H."/>
            <person name="Cuomo C."/>
            <person name="Berriman M."/>
            <person name="Scherer S."/>
            <person name="Magee B.B."/>
            <person name="Whiteway M."/>
            <person name="Chibana H."/>
            <person name="Nantel A."/>
            <person name="Magee P.T."/>
        </authorList>
    </citation>
    <scope>GENOME REANNOTATION</scope>
    <source>
        <strain evidence="5">SC5314 / ATCC MYA-2876</strain>
    </source>
</reference>
<keyword evidence="1" id="KW-0863">Zinc-finger</keyword>
<evidence type="ECO:0000313" key="3">
    <source>
        <dbReference type="CGD" id="CAL0000198148"/>
    </source>
</evidence>
<dbReference type="VEuPathDB" id="FungiDB:C6_00630W_A"/>
<proteinExistence type="predicted"/>
<dbReference type="InParanoid" id="A0A1D8PPD9"/>
<dbReference type="Proteomes" id="UP000000559">
    <property type="component" value="Chromosome 6"/>
</dbReference>
<dbReference type="InterPro" id="IPR013087">
    <property type="entry name" value="Znf_C2H2_type"/>
</dbReference>
<accession>A0A1D8PPD9</accession>
<dbReference type="PROSITE" id="PS50157">
    <property type="entry name" value="ZINC_FINGER_C2H2_2"/>
    <property type="match status" value="1"/>
</dbReference>
<dbReference type="Gene3D" id="3.30.160.60">
    <property type="entry name" value="Classic Zinc Finger"/>
    <property type="match status" value="1"/>
</dbReference>
<dbReference type="InterPro" id="IPR039258">
    <property type="entry name" value="ZNF511"/>
</dbReference>
<dbReference type="AlphaFoldDB" id="A0A1D8PPD9"/>
<reference evidence="4 5" key="1">
    <citation type="journal article" date="2004" name="Proc. Natl. Acad. Sci. U.S.A.">
        <title>The diploid genome sequence of Candida albicans.</title>
        <authorList>
            <person name="Jones T."/>
            <person name="Federspiel N.A."/>
            <person name="Chibana H."/>
            <person name="Dungan J."/>
            <person name="Kalman S."/>
            <person name="Magee B.B."/>
            <person name="Newport G."/>
            <person name="Thorstenson Y.R."/>
            <person name="Agabian N."/>
            <person name="Magee P.T."/>
            <person name="Davis R.W."/>
            <person name="Scherer S."/>
        </authorList>
    </citation>
    <scope>NUCLEOTIDE SEQUENCE [LARGE SCALE GENOMIC DNA]</scope>
    <source>
        <strain evidence="5">SC5314 / ATCC MYA-2876</strain>
    </source>
</reference>
<evidence type="ECO:0000313" key="4">
    <source>
        <dbReference type="EMBL" id="AOW30009.1"/>
    </source>
</evidence>
<protein>
    <recommendedName>
        <fullName evidence="2">C2H2-type domain-containing protein</fullName>
    </recommendedName>
</protein>
<dbReference type="PROSITE" id="PS00028">
    <property type="entry name" value="ZINC_FINGER_C2H2_1"/>
    <property type="match status" value="2"/>
</dbReference>
<dbReference type="SMART" id="SM00355">
    <property type="entry name" value="ZnF_C2H2"/>
    <property type="match status" value="3"/>
</dbReference>
<keyword evidence="5" id="KW-1185">Reference proteome</keyword>
<organism evidence="4 5">
    <name type="scientific">Candida albicans (strain SC5314 / ATCC MYA-2876)</name>
    <name type="common">Yeast</name>
    <dbReference type="NCBI Taxonomy" id="237561"/>
    <lineage>
        <taxon>Eukaryota</taxon>
        <taxon>Fungi</taxon>
        <taxon>Dikarya</taxon>
        <taxon>Ascomycota</taxon>
        <taxon>Saccharomycotina</taxon>
        <taxon>Pichiomycetes</taxon>
        <taxon>Debaryomycetaceae</taxon>
        <taxon>Candida/Lodderomyces clade</taxon>
        <taxon>Candida</taxon>
    </lineage>
</organism>
<gene>
    <name evidence="4" type="ordered locus">CAALFM_C600630WA</name>
    <name evidence="3" type="ordered locus">orf19.11672</name>
</gene>
<dbReference type="PANTHER" id="PTHR21354:SF0">
    <property type="entry name" value="ZINC FINGER PROTEIN 511"/>
    <property type="match status" value="1"/>
</dbReference>
<reference evidence="4 5" key="3">
    <citation type="journal article" date="2013" name="Genome Biol.">
        <title>Assembly of a phased diploid Candida albicans genome facilitates allele-specific measurements and provides a simple model for repeat and indel structure.</title>
        <authorList>
            <person name="Muzzey D."/>
            <person name="Schwartz K."/>
            <person name="Weissman J.S."/>
            <person name="Sherlock G."/>
        </authorList>
    </citation>
    <scope>NUCLEOTIDE SEQUENCE [LARGE SCALE GENOMIC DNA]</scope>
    <source>
        <strain evidence="5">SC5314 / ATCC MYA-2876</strain>
    </source>
</reference>
<dbReference type="RefSeq" id="XP_711247.2">
    <property type="nucleotide sequence ID" value="XM_706155.2"/>
</dbReference>
<dbReference type="KEGG" id="cal:CAALFM_C600630WA"/>
<evidence type="ECO:0000256" key="1">
    <source>
        <dbReference type="PROSITE-ProRule" id="PRU00042"/>
    </source>
</evidence>
<dbReference type="OrthoDB" id="18440at2759"/>
<dbReference type="PANTHER" id="PTHR21354">
    <property type="entry name" value="ZINC FINGER PROTEIN 511"/>
    <property type="match status" value="1"/>
</dbReference>
<sequence length="132" mass="15664">MSKRVREEKEEEEQSTNSRITGDQSILCNYHPCFNQAFEDYQQYHLHVVSIHEHTCESCLKVFPNKSFLSLHIDENHNPLLQIKQERGDKIFKCYTESCKAVFSNPKERKHHLIEIHNYPIDYPFNIVNDGI</sequence>
<feature type="domain" description="C2H2-type" evidence="2">
    <location>
        <begin position="54"/>
        <end position="77"/>
    </location>
</feature>
<evidence type="ECO:0000313" key="5">
    <source>
        <dbReference type="Proteomes" id="UP000000559"/>
    </source>
</evidence>
<keyword evidence="1" id="KW-0479">Metal-binding</keyword>